<dbReference type="PANTHER" id="PTHR42648">
    <property type="entry name" value="TRANSPOSASE, PUTATIVE-RELATED"/>
    <property type="match status" value="1"/>
</dbReference>
<gene>
    <name evidence="2" type="ORF">KK1_016240</name>
</gene>
<dbReference type="STRING" id="3821.A0A151T3W4"/>
<dbReference type="PANTHER" id="PTHR42648:SF28">
    <property type="entry name" value="TRANSPOSON-ENCODED PROTEIN WITH RIBONUCLEASE H-LIKE AND RETROVIRUS ZINC FINGER-LIKE DOMAINS"/>
    <property type="match status" value="1"/>
</dbReference>
<sequence length="120" mass="14332">MNKTLIERVRCMLFEAKLPKQFWGETWYMVVHVINLSLAIALNSEVPNKIWFGKNVKYDYLRVFSCKAFVLVPKDERSKLDTKTRQCIFIGYGEDEFGCKFYDPIEKKLIRSRDMKFMED</sequence>
<evidence type="ECO:0000313" key="3">
    <source>
        <dbReference type="Proteomes" id="UP000075243"/>
    </source>
</evidence>
<proteinExistence type="predicted"/>
<keyword evidence="3" id="KW-1185">Reference proteome</keyword>
<dbReference type="OMA" id="FNEIVMY"/>
<dbReference type="Proteomes" id="UP000075243">
    <property type="component" value="Chromosome 8"/>
</dbReference>
<dbReference type="AlphaFoldDB" id="A0A151T3W4"/>
<organism evidence="2 3">
    <name type="scientific">Cajanus cajan</name>
    <name type="common">Pigeon pea</name>
    <name type="synonym">Cajanus indicus</name>
    <dbReference type="NCBI Taxonomy" id="3821"/>
    <lineage>
        <taxon>Eukaryota</taxon>
        <taxon>Viridiplantae</taxon>
        <taxon>Streptophyta</taxon>
        <taxon>Embryophyta</taxon>
        <taxon>Tracheophyta</taxon>
        <taxon>Spermatophyta</taxon>
        <taxon>Magnoliopsida</taxon>
        <taxon>eudicotyledons</taxon>
        <taxon>Gunneridae</taxon>
        <taxon>Pentapetalae</taxon>
        <taxon>rosids</taxon>
        <taxon>fabids</taxon>
        <taxon>Fabales</taxon>
        <taxon>Fabaceae</taxon>
        <taxon>Papilionoideae</taxon>
        <taxon>50 kb inversion clade</taxon>
        <taxon>NPAAA clade</taxon>
        <taxon>indigoferoid/millettioid clade</taxon>
        <taxon>Phaseoleae</taxon>
        <taxon>Cajanus</taxon>
    </lineage>
</organism>
<reference evidence="2 3" key="1">
    <citation type="journal article" date="2012" name="Nat. Biotechnol.">
        <title>Draft genome sequence of pigeonpea (Cajanus cajan), an orphan legume crop of resource-poor farmers.</title>
        <authorList>
            <person name="Varshney R.K."/>
            <person name="Chen W."/>
            <person name="Li Y."/>
            <person name="Bharti A.K."/>
            <person name="Saxena R.K."/>
            <person name="Schlueter J.A."/>
            <person name="Donoghue M.T."/>
            <person name="Azam S."/>
            <person name="Fan G."/>
            <person name="Whaley A.M."/>
            <person name="Farmer A.D."/>
            <person name="Sheridan J."/>
            <person name="Iwata A."/>
            <person name="Tuteja R."/>
            <person name="Penmetsa R.V."/>
            <person name="Wu W."/>
            <person name="Upadhyaya H.D."/>
            <person name="Yang S.P."/>
            <person name="Shah T."/>
            <person name="Saxena K.B."/>
            <person name="Michael T."/>
            <person name="McCombie W.R."/>
            <person name="Yang B."/>
            <person name="Zhang G."/>
            <person name="Yang H."/>
            <person name="Wang J."/>
            <person name="Spillane C."/>
            <person name="Cook D.R."/>
            <person name="May G.D."/>
            <person name="Xu X."/>
            <person name="Jackson S.A."/>
        </authorList>
    </citation>
    <scope>NUCLEOTIDE SEQUENCE [LARGE SCALE GENOMIC DNA]</scope>
    <source>
        <strain evidence="3">cv. Asha</strain>
    </source>
</reference>
<accession>A0A151T3W4</accession>
<evidence type="ECO:0000259" key="1">
    <source>
        <dbReference type="Pfam" id="PF25597"/>
    </source>
</evidence>
<dbReference type="InterPro" id="IPR039537">
    <property type="entry name" value="Retrotran_Ty1/copia-like"/>
</dbReference>
<feature type="domain" description="Retroviral polymerase SH3-like" evidence="1">
    <location>
        <begin position="66"/>
        <end position="120"/>
    </location>
</feature>
<dbReference type="Gramene" id="C.cajan_15777.t">
    <property type="protein sequence ID" value="C.cajan_15777.t.cds1"/>
    <property type="gene ID" value="C.cajan_15777"/>
</dbReference>
<dbReference type="SUPFAM" id="SSF53098">
    <property type="entry name" value="Ribonuclease H-like"/>
    <property type="match status" value="1"/>
</dbReference>
<dbReference type="EMBL" id="CM003610">
    <property type="protein sequence ID" value="KYP61730.1"/>
    <property type="molecule type" value="Genomic_DNA"/>
</dbReference>
<name>A0A151T3W4_CAJCA</name>
<dbReference type="InterPro" id="IPR012337">
    <property type="entry name" value="RNaseH-like_sf"/>
</dbReference>
<protein>
    <submittedName>
        <fullName evidence="2">Retrovirus-related Pol polyprotein from transposon TNT 1-94</fullName>
    </submittedName>
</protein>
<dbReference type="Pfam" id="PF25597">
    <property type="entry name" value="SH3_retrovirus"/>
    <property type="match status" value="1"/>
</dbReference>
<evidence type="ECO:0000313" key="2">
    <source>
        <dbReference type="EMBL" id="KYP61730.1"/>
    </source>
</evidence>
<dbReference type="InterPro" id="IPR057670">
    <property type="entry name" value="SH3_retrovirus"/>
</dbReference>